<reference evidence="1" key="1">
    <citation type="submission" date="2019-08" db="EMBL/GenBank/DDBJ databases">
        <authorList>
            <person name="Kucharzyk K."/>
            <person name="Murdoch R.W."/>
            <person name="Higgins S."/>
            <person name="Loffler F."/>
        </authorList>
    </citation>
    <scope>NUCLEOTIDE SEQUENCE</scope>
</reference>
<comment type="caution">
    <text evidence="1">The sequence shown here is derived from an EMBL/GenBank/DDBJ whole genome shotgun (WGS) entry which is preliminary data.</text>
</comment>
<sequence length="218" mass="24253">MDADGNLNPEKKTQLRKAYTIAYGETVGRYVMSLDKADEYEIAPFINIRFNPITVKVENVLLELATAIGMISVNSYDTGKKNLDTVITSEVGYLELGNSLRVLLAPGELAPEIAMGGFLPAAQSALNYDMDVKTGFEIIDPLTLSADGKSKNLVFGLMNDEIGYIIPDNDFYVHRFLPYLANDNDRLGVSHYEEGVSTSIYTCRLLLDEWQSIYDSTR</sequence>
<evidence type="ECO:0000313" key="1">
    <source>
        <dbReference type="EMBL" id="MPN25522.1"/>
    </source>
</evidence>
<proteinExistence type="predicted"/>
<dbReference type="AlphaFoldDB" id="A0A645GHP9"/>
<organism evidence="1">
    <name type="scientific">bioreactor metagenome</name>
    <dbReference type="NCBI Taxonomy" id="1076179"/>
    <lineage>
        <taxon>unclassified sequences</taxon>
        <taxon>metagenomes</taxon>
        <taxon>ecological metagenomes</taxon>
    </lineage>
</organism>
<name>A0A645GHP9_9ZZZZ</name>
<gene>
    <name evidence="1" type="ORF">SDC9_172934</name>
</gene>
<protein>
    <submittedName>
        <fullName evidence="1">Uncharacterized protein</fullName>
    </submittedName>
</protein>
<dbReference type="EMBL" id="VSSQ01074731">
    <property type="protein sequence ID" value="MPN25522.1"/>
    <property type="molecule type" value="Genomic_DNA"/>
</dbReference>
<accession>A0A645GHP9</accession>